<protein>
    <submittedName>
        <fullName evidence="1">Uncharacterized protein</fullName>
    </submittedName>
</protein>
<reference evidence="1 2" key="1">
    <citation type="journal article" date="2019" name="Int. J. Syst. Evol. Microbiol.">
        <title>Thermogemmatispora aurantia sp. nov. and Thermogemmatispora argillosa sp. nov., within the class Ktedonobacteria, and emended description of the genus Thermogemmatispora.</title>
        <authorList>
            <person name="Zheng Y."/>
            <person name="Wang C.M."/>
            <person name="Sakai Y."/>
            <person name="Abe K."/>
            <person name="Yokota A."/>
            <person name="Yabe S."/>
        </authorList>
    </citation>
    <scope>NUCLEOTIDE SEQUENCE [LARGE SCALE GENOMIC DNA]</scope>
    <source>
        <strain evidence="1 2">A1-2</strain>
    </source>
</reference>
<dbReference type="EMBL" id="BKZV01000005">
    <property type="protein sequence ID" value="GER84960.1"/>
    <property type="molecule type" value="Genomic_DNA"/>
</dbReference>
<dbReference type="RefSeq" id="WP_228026512.1">
    <property type="nucleotide sequence ID" value="NZ_BKZV01000005.1"/>
</dbReference>
<gene>
    <name evidence="1" type="ORF">KTAU_35960</name>
</gene>
<sequence length="206" mass="22923">MGVDITGWIECRRSFMLAGETTPWQAAISLDFLFHGRNYDAFGCLFGVQNYANFRPVAAEWGLPAGVSPRVKEEHQHWDGVRLAGQAGSAGPRSRPLIGKSRQSCRMPVFTGTTGRRMAASSLFEGKAAWDKNFAEAVGHTLGEGIVGRRTWPEGQEWEINSKIYRSDRLRRKDARGSGAVAFAVMEALASNYGDDGVRMIVWFYW</sequence>
<dbReference type="AlphaFoldDB" id="A0A5J4KEI9"/>
<evidence type="ECO:0000313" key="2">
    <source>
        <dbReference type="Proteomes" id="UP000334820"/>
    </source>
</evidence>
<comment type="caution">
    <text evidence="1">The sequence shown here is derived from an EMBL/GenBank/DDBJ whole genome shotgun (WGS) entry which is preliminary data.</text>
</comment>
<dbReference type="Proteomes" id="UP000334820">
    <property type="component" value="Unassembled WGS sequence"/>
</dbReference>
<name>A0A5J4KEI9_9CHLR</name>
<accession>A0A5J4KEI9</accession>
<evidence type="ECO:0000313" key="1">
    <source>
        <dbReference type="EMBL" id="GER84960.1"/>
    </source>
</evidence>
<keyword evidence="2" id="KW-1185">Reference proteome</keyword>
<organism evidence="1 2">
    <name type="scientific">Thermogemmatispora aurantia</name>
    <dbReference type="NCBI Taxonomy" id="2045279"/>
    <lineage>
        <taxon>Bacteria</taxon>
        <taxon>Bacillati</taxon>
        <taxon>Chloroflexota</taxon>
        <taxon>Ktedonobacteria</taxon>
        <taxon>Thermogemmatisporales</taxon>
        <taxon>Thermogemmatisporaceae</taxon>
        <taxon>Thermogemmatispora</taxon>
    </lineage>
</organism>
<proteinExistence type="predicted"/>